<dbReference type="GO" id="GO:0003677">
    <property type="term" value="F:DNA binding"/>
    <property type="evidence" value="ECO:0007669"/>
    <property type="project" value="UniProtKB-UniRule"/>
</dbReference>
<dbReference type="Gene3D" id="1.10.357.10">
    <property type="entry name" value="Tetracycline Repressor, domain 2"/>
    <property type="match status" value="1"/>
</dbReference>
<dbReference type="EMBL" id="JACHVQ010000003">
    <property type="protein sequence ID" value="MBB2893754.1"/>
    <property type="molecule type" value="Genomic_DNA"/>
</dbReference>
<dbReference type="PANTHER" id="PTHR30328">
    <property type="entry name" value="TRANSCRIPTIONAL REPRESSOR"/>
    <property type="match status" value="1"/>
</dbReference>
<dbReference type="AlphaFoldDB" id="A0A839NCS6"/>
<dbReference type="InterPro" id="IPR041467">
    <property type="entry name" value="Sco4008_C"/>
</dbReference>
<evidence type="ECO:0000256" key="2">
    <source>
        <dbReference type="PROSITE-ProRule" id="PRU00335"/>
    </source>
</evidence>
<dbReference type="SUPFAM" id="SSF46689">
    <property type="entry name" value="Homeodomain-like"/>
    <property type="match status" value="1"/>
</dbReference>
<dbReference type="InterPro" id="IPR009057">
    <property type="entry name" value="Homeodomain-like_sf"/>
</dbReference>
<dbReference type="Proteomes" id="UP000559182">
    <property type="component" value="Unassembled WGS sequence"/>
</dbReference>
<feature type="DNA-binding region" description="H-T-H motif" evidence="2">
    <location>
        <begin position="29"/>
        <end position="48"/>
    </location>
</feature>
<organism evidence="4 5">
    <name type="scientific">Flexivirga oryzae</name>
    <dbReference type="NCBI Taxonomy" id="1794944"/>
    <lineage>
        <taxon>Bacteria</taxon>
        <taxon>Bacillati</taxon>
        <taxon>Actinomycetota</taxon>
        <taxon>Actinomycetes</taxon>
        <taxon>Micrococcales</taxon>
        <taxon>Dermacoccaceae</taxon>
        <taxon>Flexivirga</taxon>
    </lineage>
</organism>
<dbReference type="GO" id="GO:0006355">
    <property type="term" value="P:regulation of DNA-templated transcription"/>
    <property type="evidence" value="ECO:0007669"/>
    <property type="project" value="UniProtKB-ARBA"/>
</dbReference>
<dbReference type="Pfam" id="PF00440">
    <property type="entry name" value="TetR_N"/>
    <property type="match status" value="1"/>
</dbReference>
<evidence type="ECO:0000313" key="4">
    <source>
        <dbReference type="EMBL" id="MBB2893754.1"/>
    </source>
</evidence>
<sequence length="198" mass="21499">MAWDTEGTKRKIVDAATAQFALTGPAGTTIERIAKEAGVNKERVYAYYGGKDALFAHVLAEQMRTATASVPVPSTGPDDVAAYAGRLFDYLDQHPHLLRLLQWEALTITGGVPDEQHRREMYAERTGELAQGQATGNLTSSFDADLLNVLILGVVGYWTMVPQVARMIAGPSDGPHEKERRRAAVVEAARRLATPLPA</sequence>
<reference evidence="4 5" key="1">
    <citation type="submission" date="2020-08" db="EMBL/GenBank/DDBJ databases">
        <title>Sequencing the genomes of 1000 actinobacteria strains.</title>
        <authorList>
            <person name="Klenk H.-P."/>
        </authorList>
    </citation>
    <scope>NUCLEOTIDE SEQUENCE [LARGE SCALE GENOMIC DNA]</scope>
    <source>
        <strain evidence="4 5">DSM 105369</strain>
    </source>
</reference>
<dbReference type="InterPro" id="IPR036271">
    <property type="entry name" value="Tet_transcr_reg_TetR-rel_C_sf"/>
</dbReference>
<dbReference type="PRINTS" id="PR00455">
    <property type="entry name" value="HTHTETR"/>
</dbReference>
<feature type="domain" description="HTH tetR-type" evidence="3">
    <location>
        <begin position="6"/>
        <end position="66"/>
    </location>
</feature>
<dbReference type="RefSeq" id="WP_183322193.1">
    <property type="nucleotide sequence ID" value="NZ_JACHVQ010000003.1"/>
</dbReference>
<dbReference type="InterPro" id="IPR050109">
    <property type="entry name" value="HTH-type_TetR-like_transc_reg"/>
</dbReference>
<proteinExistence type="predicted"/>
<protein>
    <submittedName>
        <fullName evidence="4">AcrR family transcriptional regulator</fullName>
    </submittedName>
</protein>
<dbReference type="Pfam" id="PF17926">
    <property type="entry name" value="TetR_C_21"/>
    <property type="match status" value="1"/>
</dbReference>
<comment type="caution">
    <text evidence="4">The sequence shown here is derived from an EMBL/GenBank/DDBJ whole genome shotgun (WGS) entry which is preliminary data.</text>
</comment>
<evidence type="ECO:0000313" key="5">
    <source>
        <dbReference type="Proteomes" id="UP000559182"/>
    </source>
</evidence>
<name>A0A839NCS6_9MICO</name>
<dbReference type="SUPFAM" id="SSF48498">
    <property type="entry name" value="Tetracyclin repressor-like, C-terminal domain"/>
    <property type="match status" value="1"/>
</dbReference>
<evidence type="ECO:0000256" key="1">
    <source>
        <dbReference type="ARBA" id="ARBA00023125"/>
    </source>
</evidence>
<gene>
    <name evidence="4" type="ORF">FHU39_003785</name>
</gene>
<evidence type="ECO:0000259" key="3">
    <source>
        <dbReference type="PROSITE" id="PS50977"/>
    </source>
</evidence>
<dbReference type="InterPro" id="IPR001647">
    <property type="entry name" value="HTH_TetR"/>
</dbReference>
<keyword evidence="1 2" id="KW-0238">DNA-binding</keyword>
<dbReference type="PROSITE" id="PS50977">
    <property type="entry name" value="HTH_TETR_2"/>
    <property type="match status" value="1"/>
</dbReference>
<dbReference type="PANTHER" id="PTHR30328:SF54">
    <property type="entry name" value="HTH-TYPE TRANSCRIPTIONAL REPRESSOR SCO4008"/>
    <property type="match status" value="1"/>
</dbReference>
<keyword evidence="5" id="KW-1185">Reference proteome</keyword>
<accession>A0A839NCS6</accession>